<dbReference type="EMBL" id="OU893337">
    <property type="protein sequence ID" value="CAH0761571.1"/>
    <property type="molecule type" value="Genomic_DNA"/>
</dbReference>
<dbReference type="GO" id="GO:0005576">
    <property type="term" value="C:extracellular region"/>
    <property type="evidence" value="ECO:0007669"/>
    <property type="project" value="InterPro"/>
</dbReference>
<reference evidence="8" key="1">
    <citation type="submission" date="2021-12" db="EMBL/GenBank/DDBJ databases">
        <authorList>
            <person name="King R."/>
        </authorList>
    </citation>
    <scope>NUCLEOTIDE SEQUENCE</scope>
</reference>
<dbReference type="SMART" id="SM00494">
    <property type="entry name" value="ChtBD2"/>
    <property type="match status" value="2"/>
</dbReference>
<dbReference type="PROSITE" id="PS50940">
    <property type="entry name" value="CHIT_BIND_II"/>
    <property type="match status" value="2"/>
</dbReference>
<protein>
    <recommendedName>
        <fullName evidence="7">Chitin-binding type-2 domain-containing protein</fullName>
    </recommendedName>
</protein>
<keyword evidence="3" id="KW-0677">Repeat</keyword>
<keyword evidence="1" id="KW-0147">Chitin-binding</keyword>
<dbReference type="Pfam" id="PF01607">
    <property type="entry name" value="CBM_14"/>
    <property type="match status" value="2"/>
</dbReference>
<dbReference type="InterPro" id="IPR051940">
    <property type="entry name" value="Chitin_bind-dev_reg"/>
</dbReference>
<evidence type="ECO:0000256" key="3">
    <source>
        <dbReference type="ARBA" id="ARBA00022737"/>
    </source>
</evidence>
<evidence type="ECO:0000313" key="9">
    <source>
        <dbReference type="Proteomes" id="UP001153714"/>
    </source>
</evidence>
<dbReference type="PANTHER" id="PTHR23301:SF0">
    <property type="entry name" value="CHITIN-BINDING TYPE-2 DOMAIN-CONTAINING PROTEIN-RELATED"/>
    <property type="match status" value="1"/>
</dbReference>
<keyword evidence="9" id="KW-1185">Reference proteome</keyword>
<proteinExistence type="predicted"/>
<dbReference type="PANTHER" id="PTHR23301">
    <property type="entry name" value="CHITIN BINDING PERITROPHIN-A"/>
    <property type="match status" value="1"/>
</dbReference>
<name>A0A9P0G2J6_9NEOP</name>
<accession>A0A9P0G2J6</accession>
<evidence type="ECO:0000256" key="5">
    <source>
        <dbReference type="ARBA" id="ARBA00023180"/>
    </source>
</evidence>
<evidence type="ECO:0000256" key="4">
    <source>
        <dbReference type="ARBA" id="ARBA00023157"/>
    </source>
</evidence>
<gene>
    <name evidence="8" type="ORF">DIATSA_LOCUS11627</name>
</gene>
<keyword evidence="4" id="KW-1015">Disulfide bond</keyword>
<evidence type="ECO:0000313" key="8">
    <source>
        <dbReference type="EMBL" id="CAH0761571.1"/>
    </source>
</evidence>
<feature type="domain" description="Chitin-binding type-2" evidence="7">
    <location>
        <begin position="35"/>
        <end position="93"/>
    </location>
</feature>
<evidence type="ECO:0000256" key="6">
    <source>
        <dbReference type="SAM" id="SignalP"/>
    </source>
</evidence>
<dbReference type="InterPro" id="IPR036508">
    <property type="entry name" value="Chitin-bd_dom_sf"/>
</dbReference>
<evidence type="ECO:0000256" key="2">
    <source>
        <dbReference type="ARBA" id="ARBA00022729"/>
    </source>
</evidence>
<dbReference type="GO" id="GO:0008061">
    <property type="term" value="F:chitin binding"/>
    <property type="evidence" value="ECO:0007669"/>
    <property type="project" value="UniProtKB-KW"/>
</dbReference>
<keyword evidence="5" id="KW-0325">Glycoprotein</keyword>
<evidence type="ECO:0000259" key="7">
    <source>
        <dbReference type="PROSITE" id="PS50940"/>
    </source>
</evidence>
<dbReference type="Proteomes" id="UP001153714">
    <property type="component" value="Chromosome 6"/>
</dbReference>
<reference evidence="8" key="2">
    <citation type="submission" date="2022-10" db="EMBL/GenBank/DDBJ databases">
        <authorList>
            <consortium name="ENA_rothamsted_submissions"/>
            <consortium name="culmorum"/>
            <person name="King R."/>
        </authorList>
    </citation>
    <scope>NUCLEOTIDE SEQUENCE</scope>
</reference>
<dbReference type="AlphaFoldDB" id="A0A9P0G2J6"/>
<sequence length="212" mass="23668">MFAILLPVLVTVGLSTGANLRYENNKPKAGVDPNSVQCDPEGQIFLLLPDTKDCSIFYMCTHGKEVQFDCPANTIFDFELQGCDWPSSANCILRKSEDDDIEGSGDDEEASGFWQPEESESYAAVSDLEETERRSKFSPVLDCKNPASAARHAPYKGDCQRYWRCEGGAIQAVYCTDGLFFNAQTQQCDFEANAKCETEIENELEGEYIVYK</sequence>
<evidence type="ECO:0000256" key="1">
    <source>
        <dbReference type="ARBA" id="ARBA00022669"/>
    </source>
</evidence>
<dbReference type="OrthoDB" id="6422323at2759"/>
<feature type="signal peptide" evidence="6">
    <location>
        <begin position="1"/>
        <end position="17"/>
    </location>
</feature>
<dbReference type="Gene3D" id="2.170.140.10">
    <property type="entry name" value="Chitin binding domain"/>
    <property type="match status" value="2"/>
</dbReference>
<dbReference type="InterPro" id="IPR002557">
    <property type="entry name" value="Chitin-bd_dom"/>
</dbReference>
<keyword evidence="2 6" id="KW-0732">Signal</keyword>
<feature type="domain" description="Chitin-binding type-2" evidence="7">
    <location>
        <begin position="140"/>
        <end position="198"/>
    </location>
</feature>
<feature type="chain" id="PRO_5040311825" description="Chitin-binding type-2 domain-containing protein" evidence="6">
    <location>
        <begin position="18"/>
        <end position="212"/>
    </location>
</feature>
<dbReference type="SUPFAM" id="SSF57625">
    <property type="entry name" value="Invertebrate chitin-binding proteins"/>
    <property type="match status" value="2"/>
</dbReference>
<organism evidence="8 9">
    <name type="scientific">Diatraea saccharalis</name>
    <name type="common">sugarcane borer</name>
    <dbReference type="NCBI Taxonomy" id="40085"/>
    <lineage>
        <taxon>Eukaryota</taxon>
        <taxon>Metazoa</taxon>
        <taxon>Ecdysozoa</taxon>
        <taxon>Arthropoda</taxon>
        <taxon>Hexapoda</taxon>
        <taxon>Insecta</taxon>
        <taxon>Pterygota</taxon>
        <taxon>Neoptera</taxon>
        <taxon>Endopterygota</taxon>
        <taxon>Lepidoptera</taxon>
        <taxon>Glossata</taxon>
        <taxon>Ditrysia</taxon>
        <taxon>Pyraloidea</taxon>
        <taxon>Crambidae</taxon>
        <taxon>Crambinae</taxon>
        <taxon>Diatraea</taxon>
    </lineage>
</organism>